<protein>
    <submittedName>
        <fullName evidence="1">Uncharacterized protein</fullName>
    </submittedName>
</protein>
<reference evidence="2" key="1">
    <citation type="journal article" date="2014" name="Science">
        <title>Ancient hybridizations among the ancestral genomes of bread wheat.</title>
        <authorList>
            <consortium name="International Wheat Genome Sequencing Consortium,"/>
            <person name="Marcussen T."/>
            <person name="Sandve S.R."/>
            <person name="Heier L."/>
            <person name="Spannagl M."/>
            <person name="Pfeifer M."/>
            <person name="Jakobsen K.S."/>
            <person name="Wulff B.B."/>
            <person name="Steuernagel B."/>
            <person name="Mayer K.F."/>
            <person name="Olsen O.A."/>
        </authorList>
    </citation>
    <scope>NUCLEOTIDE SEQUENCE [LARGE SCALE GENOMIC DNA]</scope>
    <source>
        <strain evidence="2">cv. AL8/78</strain>
    </source>
</reference>
<sequence length="76" mass="8014">RQSERAPLSGLFPSRHISAEAGPAGVRCHHPIPLESPAVVTTYLATRRRSVRPPGLPTLPVLSSYTFSPAAAVAVS</sequence>
<organism evidence="1 2">
    <name type="scientific">Aegilops tauschii subsp. strangulata</name>
    <name type="common">Goatgrass</name>
    <dbReference type="NCBI Taxonomy" id="200361"/>
    <lineage>
        <taxon>Eukaryota</taxon>
        <taxon>Viridiplantae</taxon>
        <taxon>Streptophyta</taxon>
        <taxon>Embryophyta</taxon>
        <taxon>Tracheophyta</taxon>
        <taxon>Spermatophyta</taxon>
        <taxon>Magnoliopsida</taxon>
        <taxon>Liliopsida</taxon>
        <taxon>Poales</taxon>
        <taxon>Poaceae</taxon>
        <taxon>BOP clade</taxon>
        <taxon>Pooideae</taxon>
        <taxon>Triticodae</taxon>
        <taxon>Triticeae</taxon>
        <taxon>Triticinae</taxon>
        <taxon>Aegilops</taxon>
    </lineage>
</organism>
<dbReference type="Proteomes" id="UP000015105">
    <property type="component" value="Chromosome 5D"/>
</dbReference>
<reference evidence="1" key="5">
    <citation type="journal article" date="2021" name="G3 (Bethesda)">
        <title>Aegilops tauschii genome assembly Aet v5.0 features greater sequence contiguity and improved annotation.</title>
        <authorList>
            <person name="Wang L."/>
            <person name="Zhu T."/>
            <person name="Rodriguez J.C."/>
            <person name="Deal K.R."/>
            <person name="Dubcovsky J."/>
            <person name="McGuire P.E."/>
            <person name="Lux T."/>
            <person name="Spannagl M."/>
            <person name="Mayer K.F.X."/>
            <person name="Baldrich P."/>
            <person name="Meyers B.C."/>
            <person name="Huo N."/>
            <person name="Gu Y.Q."/>
            <person name="Zhou H."/>
            <person name="Devos K.M."/>
            <person name="Bennetzen J.L."/>
            <person name="Unver T."/>
            <person name="Budak H."/>
            <person name="Gulick P.J."/>
            <person name="Galiba G."/>
            <person name="Kalapos B."/>
            <person name="Nelson D.R."/>
            <person name="Li P."/>
            <person name="You F.M."/>
            <person name="Luo M.C."/>
            <person name="Dvorak J."/>
        </authorList>
    </citation>
    <scope>NUCLEOTIDE SEQUENCE [LARGE SCALE GENOMIC DNA]</scope>
    <source>
        <strain evidence="1">cv. AL8/78</strain>
    </source>
</reference>
<dbReference type="EnsemblPlants" id="AET5Gv20986300.5">
    <property type="protein sequence ID" value="AET5Gv20986300.5"/>
    <property type="gene ID" value="AET5Gv20986300"/>
</dbReference>
<evidence type="ECO:0000313" key="2">
    <source>
        <dbReference type="Proteomes" id="UP000015105"/>
    </source>
</evidence>
<name>A0A453LZT4_AEGTS</name>
<keyword evidence="2" id="KW-1185">Reference proteome</keyword>
<reference evidence="2" key="2">
    <citation type="journal article" date="2017" name="Nat. Plants">
        <title>The Aegilops tauschii genome reveals multiple impacts of transposons.</title>
        <authorList>
            <person name="Zhao G."/>
            <person name="Zou C."/>
            <person name="Li K."/>
            <person name="Wang K."/>
            <person name="Li T."/>
            <person name="Gao L."/>
            <person name="Zhang X."/>
            <person name="Wang H."/>
            <person name="Yang Z."/>
            <person name="Liu X."/>
            <person name="Jiang W."/>
            <person name="Mao L."/>
            <person name="Kong X."/>
            <person name="Jiao Y."/>
            <person name="Jia J."/>
        </authorList>
    </citation>
    <scope>NUCLEOTIDE SEQUENCE [LARGE SCALE GENOMIC DNA]</scope>
    <source>
        <strain evidence="2">cv. AL8/78</strain>
    </source>
</reference>
<accession>A0A453LZT4</accession>
<dbReference type="Gramene" id="AET5Gv20986300.5">
    <property type="protein sequence ID" value="AET5Gv20986300.5"/>
    <property type="gene ID" value="AET5Gv20986300"/>
</dbReference>
<reference evidence="1" key="4">
    <citation type="submission" date="2019-03" db="UniProtKB">
        <authorList>
            <consortium name="EnsemblPlants"/>
        </authorList>
    </citation>
    <scope>IDENTIFICATION</scope>
</reference>
<proteinExistence type="predicted"/>
<evidence type="ECO:0000313" key="1">
    <source>
        <dbReference type="EnsemblPlants" id="AET5Gv20986300.5"/>
    </source>
</evidence>
<reference evidence="1" key="3">
    <citation type="journal article" date="2017" name="Nature">
        <title>Genome sequence of the progenitor of the wheat D genome Aegilops tauschii.</title>
        <authorList>
            <person name="Luo M.C."/>
            <person name="Gu Y.Q."/>
            <person name="Puiu D."/>
            <person name="Wang H."/>
            <person name="Twardziok S.O."/>
            <person name="Deal K.R."/>
            <person name="Huo N."/>
            <person name="Zhu T."/>
            <person name="Wang L."/>
            <person name="Wang Y."/>
            <person name="McGuire P.E."/>
            <person name="Liu S."/>
            <person name="Long H."/>
            <person name="Ramasamy R.K."/>
            <person name="Rodriguez J.C."/>
            <person name="Van S.L."/>
            <person name="Yuan L."/>
            <person name="Wang Z."/>
            <person name="Xia Z."/>
            <person name="Xiao L."/>
            <person name="Anderson O.D."/>
            <person name="Ouyang S."/>
            <person name="Liang Y."/>
            <person name="Zimin A.V."/>
            <person name="Pertea G."/>
            <person name="Qi P."/>
            <person name="Bennetzen J.L."/>
            <person name="Dai X."/>
            <person name="Dawson M.W."/>
            <person name="Muller H.G."/>
            <person name="Kugler K."/>
            <person name="Rivarola-Duarte L."/>
            <person name="Spannagl M."/>
            <person name="Mayer K.F.X."/>
            <person name="Lu F.H."/>
            <person name="Bevan M.W."/>
            <person name="Leroy P."/>
            <person name="Li P."/>
            <person name="You F.M."/>
            <person name="Sun Q."/>
            <person name="Liu Z."/>
            <person name="Lyons E."/>
            <person name="Wicker T."/>
            <person name="Salzberg S.L."/>
            <person name="Devos K.M."/>
            <person name="Dvorak J."/>
        </authorList>
    </citation>
    <scope>NUCLEOTIDE SEQUENCE [LARGE SCALE GENOMIC DNA]</scope>
    <source>
        <strain evidence="1">cv. AL8/78</strain>
    </source>
</reference>
<dbReference type="AlphaFoldDB" id="A0A453LZT4"/>